<protein>
    <submittedName>
        <fullName evidence="1">EF-hand domain-containing protein 1</fullName>
    </submittedName>
</protein>
<comment type="caution">
    <text evidence="1">The sequence shown here is derived from an EMBL/GenBank/DDBJ whole genome shotgun (WGS) entry which is preliminary data.</text>
</comment>
<proteinExistence type="predicted"/>
<sequence>MPEIELNEPEPIPPDPHQQEKLNIKCCKEIRPLNFQDEKLYKFLTCDRKILRFYGMWQDILSEPLEMRRVIIQVITVYIYILKAG</sequence>
<dbReference type="AlphaFoldDB" id="A0A8X6KNS3"/>
<gene>
    <name evidence="1" type="primary">EFHC1_0</name>
    <name evidence="1" type="ORF">TNCT_589521</name>
</gene>
<reference evidence="1" key="1">
    <citation type="submission" date="2020-07" db="EMBL/GenBank/DDBJ databases">
        <title>Multicomponent nature underlies the extraordinary mechanical properties of spider dragline silk.</title>
        <authorList>
            <person name="Kono N."/>
            <person name="Nakamura H."/>
            <person name="Mori M."/>
            <person name="Yoshida Y."/>
            <person name="Ohtoshi R."/>
            <person name="Malay A.D."/>
            <person name="Moran D.A.P."/>
            <person name="Tomita M."/>
            <person name="Numata K."/>
            <person name="Arakawa K."/>
        </authorList>
    </citation>
    <scope>NUCLEOTIDE SEQUENCE</scope>
</reference>
<accession>A0A8X6KNS3</accession>
<organism evidence="1 2">
    <name type="scientific">Trichonephila clavata</name>
    <name type="common">Joro spider</name>
    <name type="synonym">Nephila clavata</name>
    <dbReference type="NCBI Taxonomy" id="2740835"/>
    <lineage>
        <taxon>Eukaryota</taxon>
        <taxon>Metazoa</taxon>
        <taxon>Ecdysozoa</taxon>
        <taxon>Arthropoda</taxon>
        <taxon>Chelicerata</taxon>
        <taxon>Arachnida</taxon>
        <taxon>Araneae</taxon>
        <taxon>Araneomorphae</taxon>
        <taxon>Entelegynae</taxon>
        <taxon>Araneoidea</taxon>
        <taxon>Nephilidae</taxon>
        <taxon>Trichonephila</taxon>
    </lineage>
</organism>
<keyword evidence="2" id="KW-1185">Reference proteome</keyword>
<dbReference type="EMBL" id="BMAO01022134">
    <property type="protein sequence ID" value="GFQ79789.1"/>
    <property type="molecule type" value="Genomic_DNA"/>
</dbReference>
<name>A0A8X6KNS3_TRICU</name>
<dbReference type="Proteomes" id="UP000887116">
    <property type="component" value="Unassembled WGS sequence"/>
</dbReference>
<evidence type="ECO:0000313" key="2">
    <source>
        <dbReference type="Proteomes" id="UP000887116"/>
    </source>
</evidence>
<dbReference type="OrthoDB" id="10255210at2759"/>
<evidence type="ECO:0000313" key="1">
    <source>
        <dbReference type="EMBL" id="GFQ79789.1"/>
    </source>
</evidence>